<dbReference type="OMA" id="XYIENLE"/>
<dbReference type="PANTHER" id="PTHR45973">
    <property type="entry name" value="PROTEIN PHOSPHATASE 1 REGULATORY SUBUNIT SDS22-RELATED"/>
    <property type="match status" value="1"/>
</dbReference>
<name>A0A3P8ZUP4_ESOLU</name>
<dbReference type="Gene3D" id="3.80.10.10">
    <property type="entry name" value="Ribonuclease Inhibitor"/>
    <property type="match status" value="1"/>
</dbReference>
<accession>A0A3P8ZUP4</accession>
<feature type="coiled-coil region" evidence="3">
    <location>
        <begin position="267"/>
        <end position="308"/>
    </location>
</feature>
<evidence type="ECO:0000256" key="2">
    <source>
        <dbReference type="ARBA" id="ARBA00022737"/>
    </source>
</evidence>
<dbReference type="Pfam" id="PF14580">
    <property type="entry name" value="LRR_9"/>
    <property type="match status" value="1"/>
</dbReference>
<feature type="region of interest" description="Disordered" evidence="4">
    <location>
        <begin position="1"/>
        <end position="31"/>
    </location>
</feature>
<dbReference type="PROSITE" id="PS51450">
    <property type="entry name" value="LRR"/>
    <property type="match status" value="4"/>
</dbReference>
<feature type="coiled-coil region" evidence="3">
    <location>
        <begin position="1890"/>
        <end position="1945"/>
    </location>
</feature>
<reference evidence="5" key="3">
    <citation type="submission" date="2025-08" db="UniProtKB">
        <authorList>
            <consortium name="Ensembl"/>
        </authorList>
    </citation>
    <scope>IDENTIFICATION</scope>
</reference>
<feature type="coiled-coil region" evidence="3">
    <location>
        <begin position="569"/>
        <end position="795"/>
    </location>
</feature>
<evidence type="ECO:0000313" key="6">
    <source>
        <dbReference type="Proteomes" id="UP000265140"/>
    </source>
</evidence>
<dbReference type="InParanoid" id="A0A3P8ZUP4"/>
<dbReference type="PANTHER" id="PTHR45973:SF36">
    <property type="entry name" value="CENTRIOLIN"/>
    <property type="match status" value="1"/>
</dbReference>
<dbReference type="Bgee" id="ENSELUG00000009796">
    <property type="expression patterns" value="Expressed in muscle tissue and 13 other cell types or tissues"/>
</dbReference>
<dbReference type="SUPFAM" id="SSF52075">
    <property type="entry name" value="Outer arm dynein light chain 1"/>
    <property type="match status" value="1"/>
</dbReference>
<evidence type="ECO:0000313" key="5">
    <source>
        <dbReference type="Ensembl" id="ENSELUP00000032008.3"/>
    </source>
</evidence>
<feature type="coiled-coil region" evidence="3">
    <location>
        <begin position="999"/>
        <end position="1102"/>
    </location>
</feature>
<evidence type="ECO:0000256" key="3">
    <source>
        <dbReference type="SAM" id="Coils"/>
    </source>
</evidence>
<dbReference type="GeneTree" id="ENSGT00940000155434"/>
<evidence type="ECO:0000256" key="4">
    <source>
        <dbReference type="SAM" id="MobiDB-lite"/>
    </source>
</evidence>
<dbReference type="STRING" id="8010.ENSELUP00000032008"/>
<feature type="region of interest" description="Disordered" evidence="4">
    <location>
        <begin position="2113"/>
        <end position="2135"/>
    </location>
</feature>
<dbReference type="SMART" id="SM00365">
    <property type="entry name" value="LRR_SD22"/>
    <property type="match status" value="4"/>
</dbReference>
<proteinExistence type="predicted"/>
<feature type="coiled-coil region" evidence="3">
    <location>
        <begin position="1599"/>
        <end position="1626"/>
    </location>
</feature>
<feature type="coiled-coil region" evidence="3">
    <location>
        <begin position="437"/>
        <end position="530"/>
    </location>
</feature>
<feature type="coiled-coil region" evidence="3">
    <location>
        <begin position="1518"/>
        <end position="1552"/>
    </location>
</feature>
<feature type="coiled-coil region" evidence="3">
    <location>
        <begin position="1969"/>
        <end position="2027"/>
    </location>
</feature>
<dbReference type="Ensembl" id="ENSELUT00000004311.3">
    <property type="protein sequence ID" value="ENSELUP00000032008.3"/>
    <property type="gene ID" value="ENSELUG00000009796.3"/>
</dbReference>
<reference evidence="5" key="2">
    <citation type="submission" date="2020-02" db="EMBL/GenBank/DDBJ databases">
        <title>Esox lucius (northern pike) genome, fEsoLuc1, primary haplotype.</title>
        <authorList>
            <person name="Myers G."/>
            <person name="Karagic N."/>
            <person name="Meyer A."/>
            <person name="Pippel M."/>
            <person name="Reichard M."/>
            <person name="Winkler S."/>
            <person name="Tracey A."/>
            <person name="Sims Y."/>
            <person name="Howe K."/>
            <person name="Rhie A."/>
            <person name="Formenti G."/>
            <person name="Durbin R."/>
            <person name="Fedrigo O."/>
            <person name="Jarvis E.D."/>
        </authorList>
    </citation>
    <scope>NUCLEOTIDE SEQUENCE [LARGE SCALE GENOMIC DNA]</scope>
</reference>
<feature type="compositionally biased region" description="Polar residues" evidence="4">
    <location>
        <begin position="14"/>
        <end position="26"/>
    </location>
</feature>
<organism evidence="5 6">
    <name type="scientific">Esox lucius</name>
    <name type="common">Northern pike</name>
    <dbReference type="NCBI Taxonomy" id="8010"/>
    <lineage>
        <taxon>Eukaryota</taxon>
        <taxon>Metazoa</taxon>
        <taxon>Chordata</taxon>
        <taxon>Craniata</taxon>
        <taxon>Vertebrata</taxon>
        <taxon>Euteleostomi</taxon>
        <taxon>Actinopterygii</taxon>
        <taxon>Neopterygii</taxon>
        <taxon>Teleostei</taxon>
        <taxon>Protacanthopterygii</taxon>
        <taxon>Esociformes</taxon>
        <taxon>Esocidae</taxon>
        <taxon>Esox</taxon>
    </lineage>
</organism>
<feature type="compositionally biased region" description="Basic and acidic residues" evidence="4">
    <location>
        <begin position="2124"/>
        <end position="2135"/>
    </location>
</feature>
<feature type="region of interest" description="Disordered" evidence="4">
    <location>
        <begin position="1182"/>
        <end position="1209"/>
    </location>
</feature>
<keyword evidence="1" id="KW-0433">Leucine-rich repeat</keyword>
<dbReference type="InterPro" id="IPR050576">
    <property type="entry name" value="Cilia_flagella_integrity"/>
</dbReference>
<reference evidence="6" key="1">
    <citation type="journal article" date="2014" name="PLoS ONE">
        <title>The genome and linkage map of the northern pike (Esox lucius): conserved synteny revealed between the salmonid sister group and the Neoteleostei.</title>
        <authorList>
            <person name="Rondeau E.B."/>
            <person name="Minkley D.R."/>
            <person name="Leong J.S."/>
            <person name="Messmer A.M."/>
            <person name="Jantzen J.R."/>
            <person name="von Schalburg K.R."/>
            <person name="Lemon C."/>
            <person name="Bird N.H."/>
            <person name="Koop B.F."/>
        </authorList>
    </citation>
    <scope>NUCLEOTIDE SEQUENCE</scope>
</reference>
<feature type="coiled-coil region" evidence="3">
    <location>
        <begin position="852"/>
        <end position="935"/>
    </location>
</feature>
<reference evidence="5" key="4">
    <citation type="submission" date="2025-09" db="UniProtKB">
        <authorList>
            <consortium name="Ensembl"/>
        </authorList>
    </citation>
    <scope>IDENTIFICATION</scope>
</reference>
<dbReference type="InterPro" id="IPR003591">
    <property type="entry name" value="Leu-rich_rpt_typical-subtyp"/>
</dbReference>
<keyword evidence="3" id="KW-0175">Coiled coil</keyword>
<gene>
    <name evidence="5" type="primary">CNTRL</name>
</gene>
<dbReference type="SMART" id="SM00369">
    <property type="entry name" value="LRR_TYP"/>
    <property type="match status" value="4"/>
</dbReference>
<dbReference type="Gene3D" id="1.20.120.330">
    <property type="entry name" value="Nucleotidyltransferases domain 2"/>
    <property type="match status" value="1"/>
</dbReference>
<sequence length="2135" mass="246776">MKKGVTQRILPRTGTKTSSRTQSLGSPLSGPYILTPSPSRLLPRRITNSELDSNHLLDICDGNEDWLLAETVTNQDERIQGIRYITVDLISKLTKQDNLAFVRSLNLAITKSGEKKFKFIENLEKCERLQVLNISHNVIEKIEKLEKLNKLRELHLCNNRISKIEGLEHMANLQLLNLSSNNIEHVPMWLPKKLRSLRTLNLQQNKISSLQDVSRLKPLKNLIELSVAENPVSNLPHYRLFLVFHLRSLETLDEQPISQEERDQAHQRFHMEEIERLEQDLEFCMAEMDRLQREKAAAVEELERQERLLELQHLKSLQDQQYQTQQKQELDTKTELLKQKTLELTRACQKQYELEQELAFQKIDAKFEPYPYYPDHELEASSSPGESAYIGKAQHKRNLVVLDGTQIHQGASAVHTERDNPRQDLCTASFLDWSLEHNKAEEHLQQLHREIEEAEQQVLRAGEELRLFEDTLSQKKLLEAEKEQLRQQLHRRIQHVKQLRDEAEALEGQLDRQRGEISRAQGELDQLQSLLDTHNPKDAQHTHIKGQFSSKSQLLDTMSRKHRELEVRLDDLLFRIAKETADIKDLEQQLTDGQIAANEALKRDLEGIISGLQDYLSGVKEQARHSQADCHHLQREKEALQRRLEESQEHHRLLERIASTAEAAHGEARMELKGQQQQLEQLRRENAELRGMHGQISVYEAELESQLKERTTEAGRLKEELGQLRMLSQLEHTFLRTELEKERQAKDNAQAQLTAEREQEKQGLLEKLSALQDVKASLEERVGALQSSLEEVRGTLLCPLEVQRRLEEMTRTVASGKPGHIRARDERDVVGRCLERLHQEVLGLVSAAQTDREQAQLRQARLGRELASLREQHTAACQTAAKGKEAERLAEEEIQRLRKELLETHKLHKQISQWLQDADEVRERLLTELEEQDKQMELGSLSLQQLRSLDMELRELKRSFTTEDNMASKQLLTAKEQLQSLYTTVEKISQERAQDTDELERSRVLMDQITQNLIKAEAEIHLLQRLLKDQMDLIDCNGLVSDNSIQRQELDHLKQSLTKQEAQTKGLREQLFLARKENSGNLEELMRDVGALRENLVQQNQVLLSLRDPHRTRDHWCYVPAATKAPNFGSQGTQDSGLGLQYPLSPDRGRCSSIRHQVHRDRAHPLGGGYWIYSPPFHTNSHTARGEGRDSGDVADCSSSGSGGHFSPPPGSVIYTTLPDGSPLPPGSVIYAPTAAGLEGSPGKVVYGPPPQGAQLVYGPCPCSLSGAWLGVYPPAGVLHCNMPGHQNMERELGRLERQVEDQQGEGEEDGNAHVEKDVLRLLEQRTQLKLELRKLHKSLRQLYHRLREVQEGRGGSEVLGEVLEKSLQHQGALLDEVECVEKTLLRRRAELRKADRLLLEAQSSLKDIKNKTKDALQQHTEAQHRLEDTQRELEELEVCARDSATLLVEAQQHLRDHQEELQELRRCNEKQTETLQRVEEVVAARDREFQEVNKKVAVQHEELSLLDKKLGQWRNEEQALQVRRKEQQLNLEEALRQGEEAKKLVRELQGDVKVLFVQKGELEVQLAERRASVAALKQQEEKEEEVLLNIRSHIHQNKAEQKIVLETLQLENEELQDMKLHHNQVRDLLGRCQENVLQVHAELQGLQQEAACQRSEGERQRRLLEQEHTKLEELKTETRKVREQAEEAAREKSRLEEQCQNLEARRTHADQCLEAAEEGVRRAEVELKRLQAELGQLKQEQRLAVTHRETMDHEEAATQQQIDQQTELLSRLKEQVEERRHQLEMLEEDMQMLVRDRDSEEQEARKQLEEDERRAEQFKARLEELHADLAERQAQLQCVQGLQRQASEKETSQRLQTLKTQCQAEESTLAQHTLRLEQVTAADMETSRLHRENEQCALMQERMAQLGQELCERDTRLKKRAEELRTLQQELQEERSAQGRLQVQSREHAHRDKLYEAEQEPVRLQRELLIAEQAAQEYHQKAKGLQKELNTVSKELEGLKDALRSREEGERRLREIREAMRDLKTDIKAELSLIRDPDPNSSDANDHKENYLRYSAPSVPRPAYNPTAQLRRRMRSQEEFLSHRWQQTEGSLQGLRRQVDKLDQLLGNSLLPALPNQPPLKKAMCEQRDKISVQ</sequence>
<evidence type="ECO:0000256" key="1">
    <source>
        <dbReference type="ARBA" id="ARBA00022614"/>
    </source>
</evidence>
<feature type="coiled-coil region" evidence="3">
    <location>
        <begin position="1655"/>
        <end position="1836"/>
    </location>
</feature>
<feature type="coiled-coil region" evidence="3">
    <location>
        <begin position="1392"/>
        <end position="1482"/>
    </location>
</feature>
<evidence type="ECO:0008006" key="7">
    <source>
        <dbReference type="Google" id="ProtNLM"/>
    </source>
</evidence>
<dbReference type="InterPro" id="IPR032675">
    <property type="entry name" value="LRR_dom_sf"/>
</dbReference>
<protein>
    <recommendedName>
        <fullName evidence="7">Centriolin</fullName>
    </recommendedName>
</protein>
<dbReference type="InterPro" id="IPR001611">
    <property type="entry name" value="Leu-rich_rpt"/>
</dbReference>
<dbReference type="OrthoDB" id="433501at2759"/>
<dbReference type="Proteomes" id="UP000265140">
    <property type="component" value="Chromosome 13"/>
</dbReference>
<keyword evidence="2" id="KW-0677">Repeat</keyword>
<keyword evidence="6" id="KW-1185">Reference proteome</keyword>